<dbReference type="InterPro" id="IPR011990">
    <property type="entry name" value="TPR-like_helical_dom_sf"/>
</dbReference>
<dbReference type="PANTHER" id="PTHR46540">
    <property type="entry name" value="TETRATRICOPEPTIDE REPEAT PROTEIN 12"/>
    <property type="match status" value="1"/>
</dbReference>
<evidence type="ECO:0000313" key="2">
    <source>
        <dbReference type="Proteomes" id="UP000494163"/>
    </source>
</evidence>
<protein>
    <submittedName>
        <fullName evidence="1">CG31294</fullName>
    </submittedName>
</protein>
<accession>A0A0M3QY69</accession>
<dbReference type="AlphaFoldDB" id="A0A0M3QY69"/>
<sequence>MHEHQHEQLHEDFLAQPSKVNDLMKFISDIANANKMELGNCEYRRTMYDKAIEFYSRGLDYITDTPVLFCNRALCYIKKRDFKRALMDLEHVLNDLDQKCLRAWLYKAGALKRLNNEAGFEECIDNARRFNRANLAYVDVFLEKMRSDF</sequence>
<dbReference type="STRING" id="30019.A0A0M3QY69"/>
<proteinExistence type="predicted"/>
<organism evidence="1 2">
    <name type="scientific">Drosophila busckii</name>
    <name type="common">Fruit fly</name>
    <dbReference type="NCBI Taxonomy" id="30019"/>
    <lineage>
        <taxon>Eukaryota</taxon>
        <taxon>Metazoa</taxon>
        <taxon>Ecdysozoa</taxon>
        <taxon>Arthropoda</taxon>
        <taxon>Hexapoda</taxon>
        <taxon>Insecta</taxon>
        <taxon>Pterygota</taxon>
        <taxon>Neoptera</taxon>
        <taxon>Endopterygota</taxon>
        <taxon>Diptera</taxon>
        <taxon>Brachycera</taxon>
        <taxon>Muscomorpha</taxon>
        <taxon>Ephydroidea</taxon>
        <taxon>Drosophilidae</taxon>
        <taxon>Drosophila</taxon>
    </lineage>
</organism>
<dbReference type="OrthoDB" id="2017782at2759"/>
<keyword evidence="2" id="KW-1185">Reference proteome</keyword>
<dbReference type="Gene3D" id="1.25.40.10">
    <property type="entry name" value="Tetratricopeptide repeat domain"/>
    <property type="match status" value="1"/>
</dbReference>
<dbReference type="SUPFAM" id="SSF48452">
    <property type="entry name" value="TPR-like"/>
    <property type="match status" value="1"/>
</dbReference>
<gene>
    <name evidence="1" type="ORF">Dbus_chr3Rg1849</name>
</gene>
<dbReference type="InterPro" id="IPR043195">
    <property type="entry name" value="TTC12"/>
</dbReference>
<evidence type="ECO:0000313" key="1">
    <source>
        <dbReference type="EMBL" id="ALC47099.1"/>
    </source>
</evidence>
<dbReference type="GO" id="GO:0005813">
    <property type="term" value="C:centrosome"/>
    <property type="evidence" value="ECO:0007669"/>
    <property type="project" value="TreeGrafter"/>
</dbReference>
<dbReference type="OMA" id="ANANKME"/>
<dbReference type="Proteomes" id="UP000494163">
    <property type="component" value="Chromosome 3R"/>
</dbReference>
<dbReference type="EMBL" id="CP012526">
    <property type="protein sequence ID" value="ALC47099.1"/>
    <property type="molecule type" value="Genomic_DNA"/>
</dbReference>
<dbReference type="GO" id="GO:0070286">
    <property type="term" value="P:axonemal dynein complex assembly"/>
    <property type="evidence" value="ECO:0007669"/>
    <property type="project" value="TreeGrafter"/>
</dbReference>
<dbReference type="GO" id="GO:0007288">
    <property type="term" value="P:sperm axoneme assembly"/>
    <property type="evidence" value="ECO:0007669"/>
    <property type="project" value="TreeGrafter"/>
</dbReference>
<name>A0A0M3QY69_DROBS</name>
<reference evidence="1 2" key="1">
    <citation type="submission" date="2015-08" db="EMBL/GenBank/DDBJ databases">
        <title>Ancestral chromatin configuration constrains chromatin evolution on differentiating sex chromosomes in Drosophila.</title>
        <authorList>
            <person name="Zhou Q."/>
            <person name="Bachtrog D."/>
        </authorList>
    </citation>
    <scope>NUCLEOTIDE SEQUENCE [LARGE SCALE GENOMIC DNA]</scope>
    <source>
        <tissue evidence="1">Whole larvae</tissue>
    </source>
</reference>
<dbReference type="SMR" id="A0A0M3QY69"/>
<dbReference type="GO" id="GO:0005737">
    <property type="term" value="C:cytoplasm"/>
    <property type="evidence" value="ECO:0007669"/>
    <property type="project" value="TreeGrafter"/>
</dbReference>
<dbReference type="PANTHER" id="PTHR46540:SF1">
    <property type="entry name" value="TETRATRICOPEPTIDE REPEAT PROTEIN 12"/>
    <property type="match status" value="1"/>
</dbReference>